<feature type="signal peptide" evidence="4">
    <location>
        <begin position="1"/>
        <end position="16"/>
    </location>
</feature>
<name>A0A8J2LIB1_9HEXA</name>
<dbReference type="AlphaFoldDB" id="A0A8J2LIB1"/>
<evidence type="ECO:0000313" key="5">
    <source>
        <dbReference type="EMBL" id="CAG7832373.1"/>
    </source>
</evidence>
<evidence type="ECO:0000313" key="6">
    <source>
        <dbReference type="Proteomes" id="UP000708208"/>
    </source>
</evidence>
<keyword evidence="6" id="KW-1185">Reference proteome</keyword>
<dbReference type="Pfam" id="PF00379">
    <property type="entry name" value="Chitin_bind_4"/>
    <property type="match status" value="1"/>
</dbReference>
<organism evidence="5 6">
    <name type="scientific">Allacma fusca</name>
    <dbReference type="NCBI Taxonomy" id="39272"/>
    <lineage>
        <taxon>Eukaryota</taxon>
        <taxon>Metazoa</taxon>
        <taxon>Ecdysozoa</taxon>
        <taxon>Arthropoda</taxon>
        <taxon>Hexapoda</taxon>
        <taxon>Collembola</taxon>
        <taxon>Symphypleona</taxon>
        <taxon>Sminthuridae</taxon>
        <taxon>Allacma</taxon>
    </lineage>
</organism>
<dbReference type="EMBL" id="CAJVCH010564720">
    <property type="protein sequence ID" value="CAG7832373.1"/>
    <property type="molecule type" value="Genomic_DNA"/>
</dbReference>
<keyword evidence="1 2" id="KW-0193">Cuticle</keyword>
<dbReference type="GO" id="GO:0005615">
    <property type="term" value="C:extracellular space"/>
    <property type="evidence" value="ECO:0007669"/>
    <property type="project" value="TreeGrafter"/>
</dbReference>
<dbReference type="PROSITE" id="PS51155">
    <property type="entry name" value="CHIT_BIND_RR_2"/>
    <property type="match status" value="1"/>
</dbReference>
<evidence type="ECO:0000256" key="1">
    <source>
        <dbReference type="ARBA" id="ARBA00022460"/>
    </source>
</evidence>
<dbReference type="PANTHER" id="PTHR12236:SF95">
    <property type="entry name" value="CUTICULAR PROTEIN 76BD, ISOFORM C-RELATED"/>
    <property type="match status" value="1"/>
</dbReference>
<reference evidence="5" key="1">
    <citation type="submission" date="2021-06" db="EMBL/GenBank/DDBJ databases">
        <authorList>
            <person name="Hodson N. C."/>
            <person name="Mongue J. A."/>
            <person name="Jaron S. K."/>
        </authorList>
    </citation>
    <scope>NUCLEOTIDE SEQUENCE</scope>
</reference>
<feature type="chain" id="PRO_5035161954" description="Cuticle protein" evidence="4">
    <location>
        <begin position="17"/>
        <end position="196"/>
    </location>
</feature>
<dbReference type="Proteomes" id="UP000708208">
    <property type="component" value="Unassembled WGS sequence"/>
</dbReference>
<comment type="caution">
    <text evidence="5">The sequence shown here is derived from an EMBL/GenBank/DDBJ whole genome shotgun (WGS) entry which is preliminary data.</text>
</comment>
<protein>
    <recommendedName>
        <fullName evidence="7">Cuticle protein</fullName>
    </recommendedName>
</protein>
<dbReference type="GO" id="GO:0042302">
    <property type="term" value="F:structural constituent of cuticle"/>
    <property type="evidence" value="ECO:0007669"/>
    <property type="project" value="UniProtKB-UniRule"/>
</dbReference>
<accession>A0A8J2LIB1</accession>
<dbReference type="InterPro" id="IPR051217">
    <property type="entry name" value="Insect_Cuticle_Struc_Prot"/>
</dbReference>
<proteinExistence type="predicted"/>
<gene>
    <name evidence="5" type="ORF">AFUS01_LOCUS42058</name>
</gene>
<dbReference type="InterPro" id="IPR031311">
    <property type="entry name" value="CHIT_BIND_RR_consensus"/>
</dbReference>
<keyword evidence="4" id="KW-0732">Signal</keyword>
<dbReference type="OrthoDB" id="7789829at2759"/>
<feature type="compositionally biased region" description="Basic and acidic residues" evidence="3">
    <location>
        <begin position="101"/>
        <end position="111"/>
    </location>
</feature>
<evidence type="ECO:0008006" key="7">
    <source>
        <dbReference type="Google" id="ProtNLM"/>
    </source>
</evidence>
<evidence type="ECO:0000256" key="2">
    <source>
        <dbReference type="PROSITE-ProRule" id="PRU00497"/>
    </source>
</evidence>
<sequence>MIKITSILAIVGLAAAAPGVTYNAAPYTGYSGYTGYTGYTGLAHNAYTPQALTPAGYHHVAAAPAVAHYAAAPAVVRAEPYDPHPQYNYGYSVSDGYTGDQKSHTESRDGDVVSGQYSLVEPDGAVRTVTYTADPVNGFNAVVDRQRPVAVKAVAPAPIIRAAVPIATSLPGAYTHGSYITPTYTGYSQPGVHRYI</sequence>
<feature type="region of interest" description="Disordered" evidence="3">
    <location>
        <begin position="93"/>
        <end position="113"/>
    </location>
</feature>
<evidence type="ECO:0000256" key="3">
    <source>
        <dbReference type="SAM" id="MobiDB-lite"/>
    </source>
</evidence>
<dbReference type="PANTHER" id="PTHR12236">
    <property type="entry name" value="STRUCTURAL CONTITUENT OF CUTICLE"/>
    <property type="match status" value="1"/>
</dbReference>
<dbReference type="InterPro" id="IPR000618">
    <property type="entry name" value="Insect_cuticle"/>
</dbReference>
<dbReference type="GO" id="GO:0031012">
    <property type="term" value="C:extracellular matrix"/>
    <property type="evidence" value="ECO:0007669"/>
    <property type="project" value="TreeGrafter"/>
</dbReference>
<evidence type="ECO:0000256" key="4">
    <source>
        <dbReference type="SAM" id="SignalP"/>
    </source>
</evidence>
<dbReference type="PROSITE" id="PS00233">
    <property type="entry name" value="CHIT_BIND_RR_1"/>
    <property type="match status" value="1"/>
</dbReference>